<evidence type="ECO:0000256" key="3">
    <source>
        <dbReference type="ARBA" id="ARBA00022679"/>
    </source>
</evidence>
<dbReference type="SUPFAM" id="SSF53335">
    <property type="entry name" value="S-adenosyl-L-methionine-dependent methyltransferases"/>
    <property type="match status" value="1"/>
</dbReference>
<keyword evidence="2 6" id="KW-0489">Methyltransferase</keyword>
<reference evidence="6" key="1">
    <citation type="submission" date="2019-12" db="EMBL/GenBank/DDBJ databases">
        <title>Compelete sequence of pSE5369-VIM.</title>
        <authorList>
            <person name="Zhou D."/>
        </authorList>
    </citation>
    <scope>NUCLEOTIDE SEQUENCE</scope>
    <source>
        <strain evidence="6">SE5369</strain>
        <plasmid evidence="6">pSE5369-VIM</plasmid>
    </source>
</reference>
<organism evidence="6">
    <name type="scientific">Pseudomonas aeruginosa</name>
    <dbReference type="NCBI Taxonomy" id="287"/>
    <lineage>
        <taxon>Bacteria</taxon>
        <taxon>Pseudomonadati</taxon>
        <taxon>Pseudomonadota</taxon>
        <taxon>Gammaproteobacteria</taxon>
        <taxon>Pseudomonadales</taxon>
        <taxon>Pseudomonadaceae</taxon>
        <taxon>Pseudomonas</taxon>
    </lineage>
</organism>
<dbReference type="GO" id="GO:0009007">
    <property type="term" value="F:site-specific DNA-methyltransferase (adenine-specific) activity"/>
    <property type="evidence" value="ECO:0007669"/>
    <property type="project" value="UniProtKB-EC"/>
</dbReference>
<comment type="similarity">
    <text evidence="1">Belongs to the N(4)/N(6)-methyltransferase family.</text>
</comment>
<evidence type="ECO:0000256" key="2">
    <source>
        <dbReference type="ARBA" id="ARBA00022603"/>
    </source>
</evidence>
<dbReference type="AlphaFoldDB" id="A0A7S5YBP5"/>
<name>A0A7S5YBP5_PSEAI</name>
<accession>A0A7S5YBP5</accession>
<keyword evidence="6" id="KW-0614">Plasmid</keyword>
<protein>
    <submittedName>
        <fullName evidence="6">Type III restriction-modification system methylation subunit</fullName>
        <ecNumber evidence="6">2.1.1.72</ecNumber>
    </submittedName>
</protein>
<dbReference type="InterPro" id="IPR002052">
    <property type="entry name" value="DNA_methylase_N6_adenine_CS"/>
</dbReference>
<feature type="region of interest" description="Disordered" evidence="4">
    <location>
        <begin position="167"/>
        <end position="190"/>
    </location>
</feature>
<dbReference type="InterPro" id="IPR029063">
    <property type="entry name" value="SAM-dependent_MTases_sf"/>
</dbReference>
<keyword evidence="3 6" id="KW-0808">Transferase</keyword>
<dbReference type="EC" id="2.1.1.72" evidence="6"/>
<dbReference type="GO" id="GO:0008170">
    <property type="term" value="F:N-methyltransferase activity"/>
    <property type="evidence" value="ECO:0007669"/>
    <property type="project" value="InterPro"/>
</dbReference>
<dbReference type="Gene3D" id="3.40.50.150">
    <property type="entry name" value="Vaccinia Virus protein VP39"/>
    <property type="match status" value="1"/>
</dbReference>
<evidence type="ECO:0000256" key="4">
    <source>
        <dbReference type="SAM" id="MobiDB-lite"/>
    </source>
</evidence>
<dbReference type="PROSITE" id="PS00092">
    <property type="entry name" value="N6_MTASE"/>
    <property type="match status" value="1"/>
</dbReference>
<feature type="domain" description="DNA methylase N-4/N-6" evidence="5">
    <location>
        <begin position="152"/>
        <end position="267"/>
    </location>
</feature>
<geneLocation type="plasmid" evidence="6">
    <name>pSE5369-VIM</name>
</geneLocation>
<evidence type="ECO:0000259" key="5">
    <source>
        <dbReference type="Pfam" id="PF01555"/>
    </source>
</evidence>
<dbReference type="EMBL" id="MN894888">
    <property type="protein sequence ID" value="QLG04996.1"/>
    <property type="molecule type" value="Genomic_DNA"/>
</dbReference>
<evidence type="ECO:0000313" key="6">
    <source>
        <dbReference type="EMBL" id="QLG04996.1"/>
    </source>
</evidence>
<dbReference type="InterPro" id="IPR002941">
    <property type="entry name" value="DNA_methylase_N4/N6"/>
</dbReference>
<evidence type="ECO:0000256" key="1">
    <source>
        <dbReference type="ARBA" id="ARBA00006594"/>
    </source>
</evidence>
<feature type="compositionally biased region" description="Basic and acidic residues" evidence="4">
    <location>
        <begin position="167"/>
        <end position="178"/>
    </location>
</feature>
<dbReference type="GO" id="GO:0032259">
    <property type="term" value="P:methylation"/>
    <property type="evidence" value="ECO:0007669"/>
    <property type="project" value="UniProtKB-KW"/>
</dbReference>
<sequence>MVVKKSCVAACPVEWPDGRGISGRMRVEWVAGSAWNRWSDAHGMGGQMTVESAAAARIQGASMDYEQLPRAALVRMLQEHDAALADAGKNGIVMSYTGRAAPWQIIRQVKPKLHRIIKKVSFGEETAQSENEIWDGENLSAMVTLYKYRGQVDLVVTDPPYNTGEDFRYNDKWDKDPNDPDLGDVVPKDDGSKHSKWLRFMTPRIWMMREMLTPGGVMAICIDHRELFRLGMLMDEIFGEENRIGIINWQKSYSPRSDNKGAAAKTECNT</sequence>
<dbReference type="Pfam" id="PF01555">
    <property type="entry name" value="N6_N4_Mtase"/>
    <property type="match status" value="1"/>
</dbReference>
<proteinExistence type="inferred from homology"/>
<dbReference type="GO" id="GO:0003677">
    <property type="term" value="F:DNA binding"/>
    <property type="evidence" value="ECO:0007669"/>
    <property type="project" value="InterPro"/>
</dbReference>